<protein>
    <submittedName>
        <fullName evidence="2">Uncharacterized protein</fullName>
    </submittedName>
</protein>
<proteinExistence type="predicted"/>
<name>A0A485AXW9_KLUCR</name>
<evidence type="ECO:0000313" key="3">
    <source>
        <dbReference type="Proteomes" id="UP000401081"/>
    </source>
</evidence>
<feature type="transmembrane region" description="Helical" evidence="1">
    <location>
        <begin position="12"/>
        <end position="34"/>
    </location>
</feature>
<gene>
    <name evidence="2" type="ORF">NCTC12993_03460</name>
</gene>
<evidence type="ECO:0000256" key="1">
    <source>
        <dbReference type="SAM" id="Phobius"/>
    </source>
</evidence>
<dbReference type="AlphaFoldDB" id="A0A485AXW9"/>
<keyword evidence="3" id="KW-1185">Reference proteome</keyword>
<accession>A0A485AXW9</accession>
<organism evidence="2 3">
    <name type="scientific">Kluyvera cryocrescens</name>
    <name type="common">Kluyvera citrophila</name>
    <dbReference type="NCBI Taxonomy" id="580"/>
    <lineage>
        <taxon>Bacteria</taxon>
        <taxon>Pseudomonadati</taxon>
        <taxon>Pseudomonadota</taxon>
        <taxon>Gammaproteobacteria</taxon>
        <taxon>Enterobacterales</taxon>
        <taxon>Enterobacteriaceae</taxon>
        <taxon>Kluyvera</taxon>
    </lineage>
</organism>
<keyword evidence="1" id="KW-1133">Transmembrane helix</keyword>
<sequence length="71" mass="8633">MRHFSFSEGLEIGLFFGLLLLCLALQFTLCYFWCRRKLGWSKDEALLGAVPGRWLRCWRWQRIAKRRRKKL</sequence>
<evidence type="ECO:0000313" key="2">
    <source>
        <dbReference type="EMBL" id="VFS65136.1"/>
    </source>
</evidence>
<dbReference type="Proteomes" id="UP000401081">
    <property type="component" value="Unassembled WGS sequence"/>
</dbReference>
<dbReference type="EMBL" id="CAADJD010000018">
    <property type="protein sequence ID" value="VFS65136.1"/>
    <property type="molecule type" value="Genomic_DNA"/>
</dbReference>
<keyword evidence="1" id="KW-0472">Membrane</keyword>
<reference evidence="2 3" key="1">
    <citation type="submission" date="2019-03" db="EMBL/GenBank/DDBJ databases">
        <authorList>
            <consortium name="Pathogen Informatics"/>
        </authorList>
    </citation>
    <scope>NUCLEOTIDE SEQUENCE [LARGE SCALE GENOMIC DNA]</scope>
    <source>
        <strain evidence="2 3">NCTC12993</strain>
    </source>
</reference>
<keyword evidence="1" id="KW-0812">Transmembrane</keyword>